<dbReference type="GO" id="GO:0016020">
    <property type="term" value="C:membrane"/>
    <property type="evidence" value="ECO:0007669"/>
    <property type="project" value="UniProtKB-SubCell"/>
</dbReference>
<accession>A0A2U1S942</accession>
<feature type="domain" description="ABC-2 type transporter transmembrane" evidence="6">
    <location>
        <begin position="23"/>
        <end position="390"/>
    </location>
</feature>
<evidence type="ECO:0000313" key="8">
    <source>
        <dbReference type="Proteomes" id="UP000245577"/>
    </source>
</evidence>
<feature type="transmembrane region" description="Helical" evidence="5">
    <location>
        <begin position="254"/>
        <end position="277"/>
    </location>
</feature>
<reference evidence="7 8" key="1">
    <citation type="submission" date="2017-03" db="EMBL/GenBank/DDBJ databases">
        <title>Genome sequence of Methanobrevibacter wosei.</title>
        <authorList>
            <person name="Poehlein A."/>
            <person name="Seedorf H."/>
            <person name="Daniel R."/>
        </authorList>
    </citation>
    <scope>NUCLEOTIDE SEQUENCE [LARGE SCALE GENOMIC DNA]</scope>
    <source>
        <strain evidence="7 8">DSM 11979</strain>
    </source>
</reference>
<evidence type="ECO:0000313" key="7">
    <source>
        <dbReference type="EMBL" id="PWB87006.1"/>
    </source>
</evidence>
<organism evidence="7 8">
    <name type="scientific">Methanobrevibacter woesei</name>
    <dbReference type="NCBI Taxonomy" id="190976"/>
    <lineage>
        <taxon>Archaea</taxon>
        <taxon>Methanobacteriati</taxon>
        <taxon>Methanobacteriota</taxon>
        <taxon>Methanomada group</taxon>
        <taxon>Methanobacteria</taxon>
        <taxon>Methanobacteriales</taxon>
        <taxon>Methanobacteriaceae</taxon>
        <taxon>Methanobrevibacter</taxon>
    </lineage>
</organism>
<dbReference type="InterPro" id="IPR051328">
    <property type="entry name" value="T7SS_ABC-Transporter"/>
</dbReference>
<dbReference type="RefSeq" id="WP_116668954.1">
    <property type="nucleotide sequence ID" value="NZ_MZGU01000002.1"/>
</dbReference>
<evidence type="ECO:0000259" key="6">
    <source>
        <dbReference type="Pfam" id="PF12698"/>
    </source>
</evidence>
<dbReference type="Gene3D" id="3.40.1710.10">
    <property type="entry name" value="abc type-2 transporter like domain"/>
    <property type="match status" value="1"/>
</dbReference>
<evidence type="ECO:0000256" key="4">
    <source>
        <dbReference type="ARBA" id="ARBA00023136"/>
    </source>
</evidence>
<keyword evidence="4 5" id="KW-0472">Membrane</keyword>
<dbReference type="NCBIfam" id="TIGR03061">
    <property type="entry name" value="pip_yhgE_Nterm"/>
    <property type="match status" value="1"/>
</dbReference>
<dbReference type="PANTHER" id="PTHR43077:SF10">
    <property type="entry name" value="TRANSPORT PERMEASE PROTEIN"/>
    <property type="match status" value="1"/>
</dbReference>
<proteinExistence type="predicted"/>
<evidence type="ECO:0000256" key="3">
    <source>
        <dbReference type="ARBA" id="ARBA00022989"/>
    </source>
</evidence>
<gene>
    <name evidence="7" type="ORF">MBBWO_01200</name>
</gene>
<comment type="caution">
    <text evidence="7">The sequence shown here is derived from an EMBL/GenBank/DDBJ whole genome shotgun (WGS) entry which is preliminary data.</text>
</comment>
<feature type="transmembrane region" description="Helical" evidence="5">
    <location>
        <begin position="210"/>
        <end position="233"/>
    </location>
</feature>
<feature type="transmembrane region" description="Helical" evidence="5">
    <location>
        <begin position="283"/>
        <end position="304"/>
    </location>
</feature>
<dbReference type="InterPro" id="IPR013525">
    <property type="entry name" value="ABC2_TM"/>
</dbReference>
<dbReference type="PANTHER" id="PTHR43077">
    <property type="entry name" value="TRANSPORT PERMEASE YVFS-RELATED"/>
    <property type="match status" value="1"/>
</dbReference>
<evidence type="ECO:0000256" key="1">
    <source>
        <dbReference type="ARBA" id="ARBA00004141"/>
    </source>
</evidence>
<keyword evidence="8" id="KW-1185">Reference proteome</keyword>
<protein>
    <submittedName>
        <fullName evidence="7">ABC-2 family transporter protein</fullName>
    </submittedName>
</protein>
<dbReference type="NCBIfam" id="TIGR03062">
    <property type="entry name" value="pip_yhgE_Cterm"/>
    <property type="match status" value="1"/>
</dbReference>
<dbReference type="GO" id="GO:0140359">
    <property type="term" value="F:ABC-type transporter activity"/>
    <property type="evidence" value="ECO:0007669"/>
    <property type="project" value="InterPro"/>
</dbReference>
<feature type="transmembrane region" description="Helical" evidence="5">
    <location>
        <begin position="367"/>
        <end position="391"/>
    </location>
</feature>
<sequence>MLSNIFEIIKDDIKALAKNPIVLVVFIVLLLIPSIYGLTNTAVSWDPSEETENLDFAIVNNDEAVTINGQTYNFGKTIEDNLTSSDKYNWVILDEDDAKKGVDDGKYMATLIIPSNFTEDILAISNGLSSEKASLVFYDSHKESSMMYSITNASSLAIINEINNDFAKSFNNQTLSKVNGPVSGELLNLSVEPIELIVESENDSSHLGDLFYAFYTSISLWVGALVSCVIMNINPSKPISEKRYKSYEAYFGKLFIFVLIAILQALILFILTLNMGVQVTNSFMLLLGLVVSSLAYMIIVYSLISALGNVGKLIAVIGLVLQVGATGGVYPIEITTAYTSLFQTINPYLPITYGIQLLREGVFNLNWPILSASLVSLLVFAAIFIIIALLIKSTGFVDRAVAKMNKTMRDSGLFN</sequence>
<feature type="transmembrane region" description="Helical" evidence="5">
    <location>
        <begin position="21"/>
        <end position="39"/>
    </location>
</feature>
<evidence type="ECO:0000256" key="2">
    <source>
        <dbReference type="ARBA" id="ARBA00022692"/>
    </source>
</evidence>
<dbReference type="EMBL" id="MZGU01000002">
    <property type="protein sequence ID" value="PWB87006.1"/>
    <property type="molecule type" value="Genomic_DNA"/>
</dbReference>
<dbReference type="OrthoDB" id="82359at2157"/>
<feature type="transmembrane region" description="Helical" evidence="5">
    <location>
        <begin position="313"/>
        <end position="332"/>
    </location>
</feature>
<dbReference type="AlphaFoldDB" id="A0A2U1S942"/>
<dbReference type="Proteomes" id="UP000245577">
    <property type="component" value="Unassembled WGS sequence"/>
</dbReference>
<evidence type="ECO:0000256" key="5">
    <source>
        <dbReference type="SAM" id="Phobius"/>
    </source>
</evidence>
<dbReference type="InterPro" id="IPR017501">
    <property type="entry name" value="Phage_infect_YhgE_C"/>
</dbReference>
<dbReference type="InterPro" id="IPR017500">
    <property type="entry name" value="Phage_infect_YhgE_N"/>
</dbReference>
<name>A0A2U1S942_9EURY</name>
<keyword evidence="3 5" id="KW-1133">Transmembrane helix</keyword>
<comment type="subcellular location">
    <subcellularLocation>
        <location evidence="1">Membrane</location>
        <topology evidence="1">Multi-pass membrane protein</topology>
    </subcellularLocation>
</comment>
<dbReference type="Pfam" id="PF12698">
    <property type="entry name" value="ABC2_membrane_3"/>
    <property type="match status" value="1"/>
</dbReference>
<keyword evidence="2 5" id="KW-0812">Transmembrane</keyword>